<sequence>MRSLPLRSWLRFVACHSLVTVAVIAAADDETGFVSLTDGQSFAGWTASKENPGTWKIEEGAFVTLGPRSHLFYTGDAAPFKNFELKVEVMTEPGSNGGIYFHTKYQESGWPTAGFETQVNNTQSDWKKTGSVYDVASVGFVAAEDGKWWTQHVIVQAGTVTVKVNDKIVVQYREPPGAQPGTAFERKLGSGTFALQAHDPKSVVRYRNIFVKRLPD</sequence>
<dbReference type="EMBL" id="SDHX01000001">
    <property type="protein sequence ID" value="RXK56211.1"/>
    <property type="molecule type" value="Genomic_DNA"/>
</dbReference>
<gene>
    <name evidence="3" type="ORF">ESB00_10160</name>
</gene>
<accession>A0A4Q1CBC1</accession>
<keyword evidence="4" id="KW-1185">Reference proteome</keyword>
<protein>
    <submittedName>
        <fullName evidence="3">DUF1080 domain-containing protein</fullName>
    </submittedName>
</protein>
<dbReference type="Gene3D" id="2.60.120.560">
    <property type="entry name" value="Exo-inulinase, domain 1"/>
    <property type="match status" value="1"/>
</dbReference>
<evidence type="ECO:0000313" key="4">
    <source>
        <dbReference type="Proteomes" id="UP000290218"/>
    </source>
</evidence>
<feature type="signal peptide" evidence="1">
    <location>
        <begin position="1"/>
        <end position="25"/>
    </location>
</feature>
<evidence type="ECO:0000313" key="3">
    <source>
        <dbReference type="EMBL" id="RXK56211.1"/>
    </source>
</evidence>
<dbReference type="GO" id="GO:0016787">
    <property type="term" value="F:hydrolase activity"/>
    <property type="evidence" value="ECO:0007669"/>
    <property type="project" value="InterPro"/>
</dbReference>
<evidence type="ECO:0000259" key="2">
    <source>
        <dbReference type="Pfam" id="PF06439"/>
    </source>
</evidence>
<dbReference type="Pfam" id="PF06439">
    <property type="entry name" value="3keto-disac_hyd"/>
    <property type="match status" value="1"/>
</dbReference>
<comment type="caution">
    <text evidence="3">The sequence shown here is derived from an EMBL/GenBank/DDBJ whole genome shotgun (WGS) entry which is preliminary data.</text>
</comment>
<dbReference type="RefSeq" id="WP_129047577.1">
    <property type="nucleotide sequence ID" value="NZ_SDHX01000001.1"/>
</dbReference>
<proteinExistence type="predicted"/>
<reference evidence="3 4" key="1">
    <citation type="submission" date="2019-01" db="EMBL/GenBank/DDBJ databases">
        <title>Lacunisphaera sp. strain TWA-58.</title>
        <authorList>
            <person name="Chen W.-M."/>
        </authorList>
    </citation>
    <scope>NUCLEOTIDE SEQUENCE [LARGE SCALE GENOMIC DNA]</scope>
    <source>
        <strain evidence="3 4">TWA-58</strain>
    </source>
</reference>
<dbReference type="InterPro" id="IPR010496">
    <property type="entry name" value="AL/BT2_dom"/>
</dbReference>
<evidence type="ECO:0000256" key="1">
    <source>
        <dbReference type="SAM" id="SignalP"/>
    </source>
</evidence>
<dbReference type="Proteomes" id="UP000290218">
    <property type="component" value="Unassembled WGS sequence"/>
</dbReference>
<name>A0A4Q1CBC1_9BACT</name>
<dbReference type="OrthoDB" id="9787527at2"/>
<feature type="chain" id="PRO_5020367944" evidence="1">
    <location>
        <begin position="26"/>
        <end position="216"/>
    </location>
</feature>
<keyword evidence="1" id="KW-0732">Signal</keyword>
<dbReference type="AlphaFoldDB" id="A0A4Q1CBC1"/>
<feature type="domain" description="3-keto-alpha-glucoside-1,2-lyase/3-keto-2-hydroxy-glucal hydratase" evidence="2">
    <location>
        <begin position="32"/>
        <end position="212"/>
    </location>
</feature>
<organism evidence="3 4">
    <name type="scientific">Oleiharenicola lentus</name>
    <dbReference type="NCBI Taxonomy" id="2508720"/>
    <lineage>
        <taxon>Bacteria</taxon>
        <taxon>Pseudomonadati</taxon>
        <taxon>Verrucomicrobiota</taxon>
        <taxon>Opitutia</taxon>
        <taxon>Opitutales</taxon>
        <taxon>Opitutaceae</taxon>
        <taxon>Oleiharenicola</taxon>
    </lineage>
</organism>